<dbReference type="AlphaFoldDB" id="A0A4R3KUW8"/>
<feature type="domain" description="RagB/SusD" evidence="7">
    <location>
        <begin position="305"/>
        <end position="529"/>
    </location>
</feature>
<reference evidence="9 10" key="1">
    <citation type="submission" date="2019-03" db="EMBL/GenBank/DDBJ databases">
        <title>Genomic Encyclopedia of Type Strains, Phase IV (KMG-IV): sequencing the most valuable type-strain genomes for metagenomic binning, comparative biology and taxonomic classification.</title>
        <authorList>
            <person name="Goeker M."/>
        </authorList>
    </citation>
    <scope>NUCLEOTIDE SEQUENCE [LARGE SCALE GENOMIC DNA]</scope>
    <source>
        <strain evidence="9 10">DSM 21100</strain>
    </source>
</reference>
<dbReference type="GO" id="GO:0009279">
    <property type="term" value="C:cell outer membrane"/>
    <property type="evidence" value="ECO:0007669"/>
    <property type="project" value="UniProtKB-SubCell"/>
</dbReference>
<comment type="subcellular location">
    <subcellularLocation>
        <location evidence="1">Cell outer membrane</location>
    </subcellularLocation>
</comment>
<evidence type="ECO:0000256" key="6">
    <source>
        <dbReference type="SAM" id="SignalP"/>
    </source>
</evidence>
<evidence type="ECO:0000313" key="10">
    <source>
        <dbReference type="Proteomes" id="UP000295807"/>
    </source>
</evidence>
<dbReference type="Gene3D" id="1.25.40.390">
    <property type="match status" value="1"/>
</dbReference>
<organism evidence="9 10">
    <name type="scientific">Anseongella ginsenosidimutans</name>
    <dbReference type="NCBI Taxonomy" id="496056"/>
    <lineage>
        <taxon>Bacteria</taxon>
        <taxon>Pseudomonadati</taxon>
        <taxon>Bacteroidota</taxon>
        <taxon>Sphingobacteriia</taxon>
        <taxon>Sphingobacteriales</taxon>
        <taxon>Sphingobacteriaceae</taxon>
        <taxon>Anseongella</taxon>
    </lineage>
</organism>
<evidence type="ECO:0000313" key="9">
    <source>
        <dbReference type="EMBL" id="TCS88938.1"/>
    </source>
</evidence>
<gene>
    <name evidence="9" type="ORF">EDD80_102129</name>
</gene>
<protein>
    <submittedName>
        <fullName evidence="9">Putative outer membrane starch-binding protein</fullName>
    </submittedName>
</protein>
<dbReference type="Pfam" id="PF07980">
    <property type="entry name" value="SusD_RagB"/>
    <property type="match status" value="1"/>
</dbReference>
<dbReference type="InterPro" id="IPR012944">
    <property type="entry name" value="SusD_RagB_dom"/>
</dbReference>
<name>A0A4R3KUW8_9SPHI</name>
<comment type="similarity">
    <text evidence="2">Belongs to the SusD family.</text>
</comment>
<evidence type="ECO:0000259" key="8">
    <source>
        <dbReference type="Pfam" id="PF14322"/>
    </source>
</evidence>
<accession>A0A4R3KUW8</accession>
<dbReference type="PROSITE" id="PS51257">
    <property type="entry name" value="PROKAR_LIPOPROTEIN"/>
    <property type="match status" value="1"/>
</dbReference>
<dbReference type="CDD" id="cd08977">
    <property type="entry name" value="SusD"/>
    <property type="match status" value="1"/>
</dbReference>
<evidence type="ECO:0000256" key="3">
    <source>
        <dbReference type="ARBA" id="ARBA00022729"/>
    </source>
</evidence>
<sequence>MLRTDKSIGMKKILMAGTGLALLLTACNPDLLDTAPDNKYVESSFWQTEQAANAALTGCYGILSWDGVYGNEATPLWEETATPNAHNDTDAKGFASIAMGLQSSSTGGVITNRWARCYGGIGRCNTFLARVDEVEGLDEDLKARMKAEAKFLRGLYYFMLQTYYGDVPLILDPPDKSQSLLPRDSREKVIAQVLKDLDEAAAALPLEYGSADQGRATKGAAMALKARVLLYEASPLFNEENDTEKWKAAADAAKAVMDMAGEAGYGLFPDYRSLFLPENENNEEVIFDVQYIYPDGGNSFDLIGRQYNTNAPLQGLVDAYYMKDGLPANKSPLTPISDRYENLDPRFYATVVFPGDTFMGEEVEGDRFAITGYGLEKYTIYTEAPSPDDKKDLKGGQSETNYMVLRYADILLMYAEAMNEYSGPGPLVYEAVNAVRARAGMPPFPAGLSQAEMRNEIRHERRIEFAGEGYYYNDIRRWKTAEVVMNGPVYTWENKEIEVRIFDPARDYWWPIPQTELDLNQNLTQNPGY</sequence>
<evidence type="ECO:0000256" key="2">
    <source>
        <dbReference type="ARBA" id="ARBA00006275"/>
    </source>
</evidence>
<feature type="domain" description="SusD-like N-terminal" evidence="8">
    <location>
        <begin position="32"/>
        <end position="230"/>
    </location>
</feature>
<keyword evidence="4" id="KW-0472">Membrane</keyword>
<keyword evidence="3 6" id="KW-0732">Signal</keyword>
<dbReference type="InterPro" id="IPR033985">
    <property type="entry name" value="SusD-like_N"/>
</dbReference>
<dbReference type="Pfam" id="PF14322">
    <property type="entry name" value="SusD-like_3"/>
    <property type="match status" value="1"/>
</dbReference>
<feature type="signal peptide" evidence="6">
    <location>
        <begin position="1"/>
        <end position="21"/>
    </location>
</feature>
<dbReference type="SUPFAM" id="SSF48452">
    <property type="entry name" value="TPR-like"/>
    <property type="match status" value="1"/>
</dbReference>
<evidence type="ECO:0000256" key="4">
    <source>
        <dbReference type="ARBA" id="ARBA00023136"/>
    </source>
</evidence>
<dbReference type="EMBL" id="SMAD01000002">
    <property type="protein sequence ID" value="TCS88938.1"/>
    <property type="molecule type" value="Genomic_DNA"/>
</dbReference>
<evidence type="ECO:0000259" key="7">
    <source>
        <dbReference type="Pfam" id="PF07980"/>
    </source>
</evidence>
<dbReference type="InterPro" id="IPR011990">
    <property type="entry name" value="TPR-like_helical_dom_sf"/>
</dbReference>
<keyword evidence="5" id="KW-0998">Cell outer membrane</keyword>
<evidence type="ECO:0000256" key="1">
    <source>
        <dbReference type="ARBA" id="ARBA00004442"/>
    </source>
</evidence>
<proteinExistence type="inferred from homology"/>
<evidence type="ECO:0000256" key="5">
    <source>
        <dbReference type="ARBA" id="ARBA00023237"/>
    </source>
</evidence>
<feature type="chain" id="PRO_5020393810" evidence="6">
    <location>
        <begin position="22"/>
        <end position="529"/>
    </location>
</feature>
<comment type="caution">
    <text evidence="9">The sequence shown here is derived from an EMBL/GenBank/DDBJ whole genome shotgun (WGS) entry which is preliminary data.</text>
</comment>
<keyword evidence="10" id="KW-1185">Reference proteome</keyword>
<dbReference type="Proteomes" id="UP000295807">
    <property type="component" value="Unassembled WGS sequence"/>
</dbReference>